<dbReference type="Proteomes" id="UP000243528">
    <property type="component" value="Unassembled WGS sequence"/>
</dbReference>
<name>A0A2P8DFV1_9ACTN</name>
<comment type="similarity">
    <text evidence="1 2">Belongs to the phD/YefM antitoxin family.</text>
</comment>
<comment type="caution">
    <text evidence="3">The sequence shown here is derived from an EMBL/GenBank/DDBJ whole genome shotgun (WGS) entry which is preliminary data.</text>
</comment>
<keyword evidence="4" id="KW-1185">Reference proteome</keyword>
<comment type="function">
    <text evidence="2">Antitoxin component of a type II toxin-antitoxin (TA) system.</text>
</comment>
<gene>
    <name evidence="3" type="ORF">CLV30_12735</name>
</gene>
<protein>
    <recommendedName>
        <fullName evidence="2">Antitoxin</fullName>
    </recommendedName>
</protein>
<sequence length="96" mass="10514">MTTMSLSEARAELPALLDRVEHGEEVTITRHGRPVAVVLRPDTVRSRRAESALAGAAEVRELMERARNTPLSEVSGLSAEYADELVADIRADRDDS</sequence>
<dbReference type="AlphaFoldDB" id="A0A2P8DFV1"/>
<dbReference type="Pfam" id="PF02604">
    <property type="entry name" value="PhdYeFM_antitox"/>
    <property type="match status" value="1"/>
</dbReference>
<dbReference type="PANTHER" id="PTHR35377">
    <property type="entry name" value="ANTITOXIN VAPB49-RELATED-RELATED"/>
    <property type="match status" value="1"/>
</dbReference>
<dbReference type="OrthoDB" id="557859at2"/>
<reference evidence="3 4" key="1">
    <citation type="submission" date="2018-03" db="EMBL/GenBank/DDBJ databases">
        <title>Genomic Encyclopedia of Archaeal and Bacterial Type Strains, Phase II (KMG-II): from individual species to whole genera.</title>
        <authorList>
            <person name="Goeker M."/>
        </authorList>
    </citation>
    <scope>NUCLEOTIDE SEQUENCE [LARGE SCALE GENOMIC DNA]</scope>
    <source>
        <strain evidence="3 4">DSM 45211</strain>
    </source>
</reference>
<dbReference type="PANTHER" id="PTHR35377:SF8">
    <property type="entry name" value="ANTITOXIN VAPB22"/>
    <property type="match status" value="1"/>
</dbReference>
<dbReference type="SUPFAM" id="SSF143120">
    <property type="entry name" value="YefM-like"/>
    <property type="match status" value="1"/>
</dbReference>
<accession>A0A2P8DFV1</accession>
<dbReference type="Gene3D" id="3.40.1620.10">
    <property type="entry name" value="YefM-like domain"/>
    <property type="match status" value="1"/>
</dbReference>
<proteinExistence type="inferred from homology"/>
<evidence type="ECO:0000256" key="1">
    <source>
        <dbReference type="ARBA" id="ARBA00009981"/>
    </source>
</evidence>
<evidence type="ECO:0000256" key="2">
    <source>
        <dbReference type="RuleBase" id="RU362080"/>
    </source>
</evidence>
<dbReference type="InterPro" id="IPR036165">
    <property type="entry name" value="YefM-like_sf"/>
</dbReference>
<dbReference type="EMBL" id="PYGE01000027">
    <property type="protein sequence ID" value="PSK96094.1"/>
    <property type="molecule type" value="Genomic_DNA"/>
</dbReference>
<dbReference type="InterPro" id="IPR006442">
    <property type="entry name" value="Antitoxin_Phd/YefM"/>
</dbReference>
<dbReference type="NCBIfam" id="TIGR01552">
    <property type="entry name" value="phd_fam"/>
    <property type="match status" value="1"/>
</dbReference>
<evidence type="ECO:0000313" key="4">
    <source>
        <dbReference type="Proteomes" id="UP000243528"/>
    </source>
</evidence>
<evidence type="ECO:0000313" key="3">
    <source>
        <dbReference type="EMBL" id="PSK96094.1"/>
    </source>
</evidence>
<organism evidence="3 4">
    <name type="scientific">Haloactinopolyspora alba</name>
    <dbReference type="NCBI Taxonomy" id="648780"/>
    <lineage>
        <taxon>Bacteria</taxon>
        <taxon>Bacillati</taxon>
        <taxon>Actinomycetota</taxon>
        <taxon>Actinomycetes</taxon>
        <taxon>Jiangellales</taxon>
        <taxon>Jiangellaceae</taxon>
        <taxon>Haloactinopolyspora</taxon>
    </lineage>
</organism>
<dbReference type="InterPro" id="IPR051416">
    <property type="entry name" value="phD-YefM_TA_antitoxins"/>
</dbReference>